<dbReference type="PROSITE" id="PS51085">
    <property type="entry name" value="2FE2S_FER_2"/>
    <property type="match status" value="1"/>
</dbReference>
<comment type="caution">
    <text evidence="2">The sequence shown here is derived from an EMBL/GenBank/DDBJ whole genome shotgun (WGS) entry which is preliminary data.</text>
</comment>
<dbReference type="PANTHER" id="PTHR42895">
    <property type="entry name" value="IRON-SULFUR CLUSTER-BINDING PROTEIN-RELATED"/>
    <property type="match status" value="1"/>
</dbReference>
<name>A0A1V4SIR0_RUMHU</name>
<dbReference type="RefSeq" id="WP_080064688.1">
    <property type="nucleotide sequence ID" value="NZ_MZGX01000014.1"/>
</dbReference>
<dbReference type="STRING" id="48256.CLHUN_22490"/>
<dbReference type="InterPro" id="IPR036010">
    <property type="entry name" value="2Fe-2S_ferredoxin-like_sf"/>
</dbReference>
<dbReference type="CDD" id="cd00207">
    <property type="entry name" value="fer2"/>
    <property type="match status" value="1"/>
</dbReference>
<dbReference type="Gene3D" id="3.30.420.480">
    <property type="entry name" value="Domain of unknown function (DUF4445)"/>
    <property type="match status" value="1"/>
</dbReference>
<dbReference type="GO" id="GO:0051536">
    <property type="term" value="F:iron-sulfur cluster binding"/>
    <property type="evidence" value="ECO:0007669"/>
    <property type="project" value="InterPro"/>
</dbReference>
<dbReference type="InterPro" id="IPR027980">
    <property type="entry name" value="RACo_C"/>
</dbReference>
<dbReference type="InterPro" id="IPR042259">
    <property type="entry name" value="Raco-like_middle_sf"/>
</dbReference>
<reference evidence="2 3" key="1">
    <citation type="submission" date="2017-03" db="EMBL/GenBank/DDBJ databases">
        <title>Genome sequence of Clostridium hungatei DSM 14427.</title>
        <authorList>
            <person name="Poehlein A."/>
            <person name="Daniel R."/>
        </authorList>
    </citation>
    <scope>NUCLEOTIDE SEQUENCE [LARGE SCALE GENOMIC DNA]</scope>
    <source>
        <strain evidence="2 3">DSM 14427</strain>
    </source>
</reference>
<dbReference type="Pfam" id="PF14574">
    <property type="entry name" value="RACo_C_ter"/>
    <property type="match status" value="1"/>
</dbReference>
<organism evidence="2 3">
    <name type="scientific">Ruminiclostridium hungatei</name>
    <name type="common">Clostridium hungatei</name>
    <dbReference type="NCBI Taxonomy" id="48256"/>
    <lineage>
        <taxon>Bacteria</taxon>
        <taxon>Bacillati</taxon>
        <taxon>Bacillota</taxon>
        <taxon>Clostridia</taxon>
        <taxon>Eubacteriales</taxon>
        <taxon>Oscillospiraceae</taxon>
        <taxon>Ruminiclostridium</taxon>
    </lineage>
</organism>
<keyword evidence="3" id="KW-1185">Reference proteome</keyword>
<dbReference type="PANTHER" id="PTHR42895:SF2">
    <property type="entry name" value="IRON-SULFUR CLUSTER PROTEIN"/>
    <property type="match status" value="1"/>
</dbReference>
<dbReference type="InterPro" id="IPR041414">
    <property type="entry name" value="Raco-like_middle"/>
</dbReference>
<dbReference type="AlphaFoldDB" id="A0A1V4SIR0"/>
<sequence length="635" mass="67205">MFQIKVYSDDKTALIQVPDNNSLLYHLRSNGLQVDSPCNGNGTCGKCRVKILSHSRPLKQPGPRESELLGGDALSEGYRLACGIPVSCDMEVSLDARNDSAKIVTEGISKDIDSDPPVSKVCLKLEESRLSHQRDDLSRLIDSIKNPDCHTTQHYGICAQKSGELYGEAMPDDSDLSLLRSLPSALRQEGSCVTLVTGCSKLLSVEAGDTTAELYGAAVDIGTTTLACYLLDLNTGKRLSVSSLLNPQKIYGADVISRIKHAMDSPEGLEQLQAQVVKGVNAGISALCAQAGISTAGIYAVTLAGNTTMLHLLTGVDPRNIAAAPFIPAFTRSINVKAAELGISINPSGLALILPSVSAYIGADTVAAVLSTGMYRQESIALLIDIGTNGEMVLGSKDFLYACSSAAGPAFEGANIRNGMGSITGAISSVSLTQGFRCTTIGNSRPMGICGTGVVDILAQLLEAGIVDETGRLDTLWKSENQALAALSRRIVQVDGINAFRLYEQEETLTGRDIALTQKDIRELQNAKAAIAAGINILVKEAGISFDKIETVYLAGGFGSYINIDSALKIGLIPGALKGRIITVGNAAGQGAAESLLNRNSLNAAYELSRKITYVELSARSDFNQLFVDCMLFEE</sequence>
<dbReference type="Pfam" id="PF00111">
    <property type="entry name" value="Fer2"/>
    <property type="match status" value="1"/>
</dbReference>
<feature type="domain" description="2Fe-2S ferredoxin-type" evidence="1">
    <location>
        <begin position="2"/>
        <end position="98"/>
    </location>
</feature>
<dbReference type="Proteomes" id="UP000191554">
    <property type="component" value="Unassembled WGS sequence"/>
</dbReference>
<dbReference type="EMBL" id="MZGX01000014">
    <property type="protein sequence ID" value="OPX43769.1"/>
    <property type="molecule type" value="Genomic_DNA"/>
</dbReference>
<dbReference type="InterPro" id="IPR001041">
    <property type="entry name" value="2Fe-2S_ferredoxin-type"/>
</dbReference>
<dbReference type="InterPro" id="IPR040506">
    <property type="entry name" value="RACo_linker"/>
</dbReference>
<dbReference type="InterPro" id="IPR012675">
    <property type="entry name" value="Beta-grasp_dom_sf"/>
</dbReference>
<dbReference type="OrthoDB" id="9810588at2"/>
<accession>A0A1V4SIR0</accession>
<dbReference type="Pfam" id="PF17650">
    <property type="entry name" value="RACo_linker"/>
    <property type="match status" value="1"/>
</dbReference>
<dbReference type="Gene3D" id="3.10.20.30">
    <property type="match status" value="1"/>
</dbReference>
<dbReference type="Pfam" id="PF17651">
    <property type="entry name" value="Raco_middle"/>
    <property type="match status" value="1"/>
</dbReference>
<evidence type="ECO:0000313" key="3">
    <source>
        <dbReference type="Proteomes" id="UP000191554"/>
    </source>
</evidence>
<dbReference type="InterPro" id="IPR052911">
    <property type="entry name" value="Corrinoid_activation_enz"/>
</dbReference>
<protein>
    <submittedName>
        <fullName evidence="2">Na(+)-translocating NADH-quinone reductase subunit F</fullName>
    </submittedName>
</protein>
<evidence type="ECO:0000259" key="1">
    <source>
        <dbReference type="PROSITE" id="PS51085"/>
    </source>
</evidence>
<evidence type="ECO:0000313" key="2">
    <source>
        <dbReference type="EMBL" id="OPX43769.1"/>
    </source>
</evidence>
<gene>
    <name evidence="2" type="primary">nqrF</name>
    <name evidence="2" type="ORF">CLHUN_22490</name>
</gene>
<dbReference type="Gene3D" id="3.10.20.880">
    <property type="match status" value="1"/>
</dbReference>
<proteinExistence type="predicted"/>
<dbReference type="SUPFAM" id="SSF54292">
    <property type="entry name" value="2Fe-2S ferredoxin-like"/>
    <property type="match status" value="1"/>
</dbReference>